<sequence length="275" mass="30865">MDIPRRFREAKGIIINTFVEFESHAIASLSDDKRIPPVYPVGPVLHAWGEEVDQTKHKYEEIIAWLDGQPDSSVVFLCFGSSGCFEGDQVKEIAVALERSGCQFLWSLRKPPPKEKMEFAGEYENAEEVLPEGFLDRTVGVGKVIGWAPQMAILSHLAVGGFISHCGWNSTLESIWCGVPMAVWPLAAEQQANAFQLVKDFEMAVEIKMDYRKDSDVIVGAEKIERAIKELMDPDNDIRVKVRALKEKSRITLTEGESSYNFLGRLIDNVMDNIS</sequence>
<dbReference type="CDD" id="cd03784">
    <property type="entry name" value="GT1_Gtf-like"/>
    <property type="match status" value="1"/>
</dbReference>
<keyword evidence="5" id="KW-1185">Reference proteome</keyword>
<proteinExistence type="inferred from homology"/>
<dbReference type="Pfam" id="PF00201">
    <property type="entry name" value="UDPGT"/>
    <property type="match status" value="1"/>
</dbReference>
<dbReference type="SUPFAM" id="SSF53756">
    <property type="entry name" value="UDP-Glycosyltransferase/glycogen phosphorylase"/>
    <property type="match status" value="1"/>
</dbReference>
<comment type="caution">
    <text evidence="4">The sequence shown here is derived from an EMBL/GenBank/DDBJ whole genome shotgun (WGS) entry which is preliminary data.</text>
</comment>
<dbReference type="EMBL" id="WHWC01000003">
    <property type="protein sequence ID" value="KAG8387079.1"/>
    <property type="molecule type" value="Genomic_DNA"/>
</dbReference>
<dbReference type="PROSITE" id="PS00375">
    <property type="entry name" value="UDPGT"/>
    <property type="match status" value="1"/>
</dbReference>
<organism evidence="4 5">
    <name type="scientific">Buddleja alternifolia</name>
    <dbReference type="NCBI Taxonomy" id="168488"/>
    <lineage>
        <taxon>Eukaryota</taxon>
        <taxon>Viridiplantae</taxon>
        <taxon>Streptophyta</taxon>
        <taxon>Embryophyta</taxon>
        <taxon>Tracheophyta</taxon>
        <taxon>Spermatophyta</taxon>
        <taxon>Magnoliopsida</taxon>
        <taxon>eudicotyledons</taxon>
        <taxon>Gunneridae</taxon>
        <taxon>Pentapetalae</taxon>
        <taxon>asterids</taxon>
        <taxon>lamiids</taxon>
        <taxon>Lamiales</taxon>
        <taxon>Scrophulariaceae</taxon>
        <taxon>Buddlejeae</taxon>
        <taxon>Buddleja</taxon>
    </lineage>
</organism>
<comment type="similarity">
    <text evidence="1 3">Belongs to the UDP-glycosyltransferase family.</text>
</comment>
<dbReference type="PANTHER" id="PTHR48048">
    <property type="entry name" value="GLYCOSYLTRANSFERASE"/>
    <property type="match status" value="1"/>
</dbReference>
<dbReference type="InterPro" id="IPR050481">
    <property type="entry name" value="UDP-glycosyltransf_plant"/>
</dbReference>
<evidence type="ECO:0000313" key="5">
    <source>
        <dbReference type="Proteomes" id="UP000826271"/>
    </source>
</evidence>
<keyword evidence="3" id="KW-0328">Glycosyltransferase</keyword>
<dbReference type="Gene3D" id="3.40.50.2000">
    <property type="entry name" value="Glycogen Phosphorylase B"/>
    <property type="match status" value="2"/>
</dbReference>
<dbReference type="FunFam" id="3.40.50.2000:FF:000056">
    <property type="entry name" value="Glycosyltransferase"/>
    <property type="match status" value="1"/>
</dbReference>
<keyword evidence="2 3" id="KW-0808">Transferase</keyword>
<reference evidence="4" key="1">
    <citation type="submission" date="2019-10" db="EMBL/GenBank/DDBJ databases">
        <authorList>
            <person name="Zhang R."/>
            <person name="Pan Y."/>
            <person name="Wang J."/>
            <person name="Ma R."/>
            <person name="Yu S."/>
        </authorList>
    </citation>
    <scope>NUCLEOTIDE SEQUENCE</scope>
    <source>
        <strain evidence="4">LA-IB0</strain>
        <tissue evidence="4">Leaf</tissue>
    </source>
</reference>
<evidence type="ECO:0000313" key="4">
    <source>
        <dbReference type="EMBL" id="KAG8387079.1"/>
    </source>
</evidence>
<evidence type="ECO:0000256" key="1">
    <source>
        <dbReference type="ARBA" id="ARBA00009995"/>
    </source>
</evidence>
<protein>
    <recommendedName>
        <fullName evidence="6">UDP-glycosyltransferases domain-containing protein</fullName>
    </recommendedName>
</protein>
<evidence type="ECO:0000256" key="3">
    <source>
        <dbReference type="RuleBase" id="RU003718"/>
    </source>
</evidence>
<dbReference type="InterPro" id="IPR002213">
    <property type="entry name" value="UDP_glucos_trans"/>
</dbReference>
<dbReference type="Proteomes" id="UP000826271">
    <property type="component" value="Unassembled WGS sequence"/>
</dbReference>
<dbReference type="InterPro" id="IPR035595">
    <property type="entry name" value="UDP_glycos_trans_CS"/>
</dbReference>
<accession>A0AAV6Y2Y4</accession>
<gene>
    <name evidence="4" type="ORF">BUALT_Bualt03G0216000</name>
</gene>
<dbReference type="AlphaFoldDB" id="A0AAV6Y2Y4"/>
<dbReference type="GO" id="GO:0035251">
    <property type="term" value="F:UDP-glucosyltransferase activity"/>
    <property type="evidence" value="ECO:0007669"/>
    <property type="project" value="InterPro"/>
</dbReference>
<dbReference type="PANTHER" id="PTHR48048:SF88">
    <property type="entry name" value="GLYCOSYLTRANSFERASE"/>
    <property type="match status" value="1"/>
</dbReference>
<evidence type="ECO:0000256" key="2">
    <source>
        <dbReference type="ARBA" id="ARBA00022679"/>
    </source>
</evidence>
<evidence type="ECO:0008006" key="6">
    <source>
        <dbReference type="Google" id="ProtNLM"/>
    </source>
</evidence>
<name>A0AAV6Y2Y4_9LAMI</name>